<feature type="region of interest" description="Disordered" evidence="1">
    <location>
        <begin position="142"/>
        <end position="166"/>
    </location>
</feature>
<feature type="region of interest" description="Disordered" evidence="1">
    <location>
        <begin position="1"/>
        <end position="29"/>
    </location>
</feature>
<name>A0AAE1YAT3_9LAMI</name>
<accession>A0AAE1YAT3</accession>
<evidence type="ECO:0000313" key="2">
    <source>
        <dbReference type="EMBL" id="KAK4426361.1"/>
    </source>
</evidence>
<sequence length="166" mass="17994">MRLLILPPDRGGGSKAAEQPLQPPKSPSIASGCCEGAAMKAPLKPVCKLNDEHDQESGYVEARTDDEEACSLCKHFGHKNADCNSQGNTPDPPFSRQNTTQWVKVENALMMLDQGSVQECNSEVIVMPFQILHPTCPTNFNPRDLEPADAPIGKQAQASLKVLPTE</sequence>
<dbReference type="Proteomes" id="UP001293254">
    <property type="component" value="Unassembled WGS sequence"/>
</dbReference>
<evidence type="ECO:0000313" key="3">
    <source>
        <dbReference type="Proteomes" id="UP001293254"/>
    </source>
</evidence>
<proteinExistence type="predicted"/>
<dbReference type="AlphaFoldDB" id="A0AAE1YAT3"/>
<reference evidence="2" key="2">
    <citation type="journal article" date="2024" name="Plant">
        <title>Genomic evolution and insights into agronomic trait innovations of Sesamum species.</title>
        <authorList>
            <person name="Miao H."/>
            <person name="Wang L."/>
            <person name="Qu L."/>
            <person name="Liu H."/>
            <person name="Sun Y."/>
            <person name="Le M."/>
            <person name="Wang Q."/>
            <person name="Wei S."/>
            <person name="Zheng Y."/>
            <person name="Lin W."/>
            <person name="Duan Y."/>
            <person name="Cao H."/>
            <person name="Xiong S."/>
            <person name="Wang X."/>
            <person name="Wei L."/>
            <person name="Li C."/>
            <person name="Ma Q."/>
            <person name="Ju M."/>
            <person name="Zhao R."/>
            <person name="Li G."/>
            <person name="Mu C."/>
            <person name="Tian Q."/>
            <person name="Mei H."/>
            <person name="Zhang T."/>
            <person name="Gao T."/>
            <person name="Zhang H."/>
        </authorList>
    </citation>
    <scope>NUCLEOTIDE SEQUENCE</scope>
    <source>
        <strain evidence="2">3651</strain>
    </source>
</reference>
<keyword evidence="3" id="KW-1185">Reference proteome</keyword>
<gene>
    <name evidence="2" type="ORF">Salat_1404700</name>
</gene>
<reference evidence="2" key="1">
    <citation type="submission" date="2020-06" db="EMBL/GenBank/DDBJ databases">
        <authorList>
            <person name="Li T."/>
            <person name="Hu X."/>
            <person name="Zhang T."/>
            <person name="Song X."/>
            <person name="Zhang H."/>
            <person name="Dai N."/>
            <person name="Sheng W."/>
            <person name="Hou X."/>
            <person name="Wei L."/>
        </authorList>
    </citation>
    <scope>NUCLEOTIDE SEQUENCE</scope>
    <source>
        <strain evidence="2">3651</strain>
        <tissue evidence="2">Leaf</tissue>
    </source>
</reference>
<comment type="caution">
    <text evidence="2">The sequence shown here is derived from an EMBL/GenBank/DDBJ whole genome shotgun (WGS) entry which is preliminary data.</text>
</comment>
<evidence type="ECO:0000256" key="1">
    <source>
        <dbReference type="SAM" id="MobiDB-lite"/>
    </source>
</evidence>
<protein>
    <submittedName>
        <fullName evidence="2">Uncharacterized protein</fullName>
    </submittedName>
</protein>
<dbReference type="EMBL" id="JACGWO010000005">
    <property type="protein sequence ID" value="KAK4426361.1"/>
    <property type="molecule type" value="Genomic_DNA"/>
</dbReference>
<organism evidence="2 3">
    <name type="scientific">Sesamum alatum</name>
    <dbReference type="NCBI Taxonomy" id="300844"/>
    <lineage>
        <taxon>Eukaryota</taxon>
        <taxon>Viridiplantae</taxon>
        <taxon>Streptophyta</taxon>
        <taxon>Embryophyta</taxon>
        <taxon>Tracheophyta</taxon>
        <taxon>Spermatophyta</taxon>
        <taxon>Magnoliopsida</taxon>
        <taxon>eudicotyledons</taxon>
        <taxon>Gunneridae</taxon>
        <taxon>Pentapetalae</taxon>
        <taxon>asterids</taxon>
        <taxon>lamiids</taxon>
        <taxon>Lamiales</taxon>
        <taxon>Pedaliaceae</taxon>
        <taxon>Sesamum</taxon>
    </lineage>
</organism>